<keyword evidence="2 5" id="KW-0489">Methyltransferase</keyword>
<dbReference type="InterPro" id="IPR029063">
    <property type="entry name" value="SAM-dependent_MTases_sf"/>
</dbReference>
<dbReference type="SUPFAM" id="SSF110849">
    <property type="entry name" value="ParB/Sulfiredoxin"/>
    <property type="match status" value="1"/>
</dbReference>
<dbReference type="Gene3D" id="3.90.1530.10">
    <property type="entry name" value="Conserved hypothetical protein from pyrococcus furiosus pfu- 392566-001, ParB domain"/>
    <property type="match status" value="1"/>
</dbReference>
<feature type="domain" description="ParB-like N-terminal" evidence="4">
    <location>
        <begin position="4"/>
        <end position="93"/>
    </location>
</feature>
<dbReference type="EMBL" id="BK014980">
    <property type="protein sequence ID" value="DAD85329.1"/>
    <property type="molecule type" value="Genomic_DNA"/>
</dbReference>
<dbReference type="SUPFAM" id="SSF53335">
    <property type="entry name" value="S-adenosyl-L-methionine-dependent methyltransferases"/>
    <property type="match status" value="1"/>
</dbReference>
<comment type="similarity">
    <text evidence="1">Belongs to the N(4)/N(6)-methyltransferase family.</text>
</comment>
<evidence type="ECO:0000256" key="2">
    <source>
        <dbReference type="ARBA" id="ARBA00022603"/>
    </source>
</evidence>
<dbReference type="InterPro" id="IPR002941">
    <property type="entry name" value="DNA_methylase_N4/N6"/>
</dbReference>
<sequence>MEIEHIKITDLKPAEYNPRRIGDEDYQKLKNSISTFGLVDPIIVNLKNMHIVGGHQRYDVLLDEHMLDNDFLAELPMIRLGDVGFVFTDTELSIRDDDHEKALNLALNKINGEWDELKLQPLLEELELSPIDIQLTGFSEHELEELNIDTAEETGEGVVEDDYVEPEELETDIKYGDLFRLGDHYLLCGDATSEDDVTSLLAAGGERKVDLLFTDPPYNVNIGSINHPKFKVRPIENDDMSTDDFKVFCRKWVNNIKSFVEGCCYICAGQSADGRIMFTICDELLHNSTTIIWNKDTFTLGRGKYQNKYEPIWFGWNESGKTFTDKRDLCNVFDINRPKKSELHPTMKPLELIITCLEHNPHAETVLDLFGGSGSTLISCEQTNRTCYMMELTPKYCQVIINRWETFTGKKAEKIN</sequence>
<evidence type="ECO:0000256" key="3">
    <source>
        <dbReference type="ARBA" id="ARBA00022679"/>
    </source>
</evidence>
<dbReference type="Gene3D" id="3.40.50.150">
    <property type="entry name" value="Vaccinia Virus protein VP39"/>
    <property type="match status" value="1"/>
</dbReference>
<proteinExistence type="inferred from homology"/>
<dbReference type="GO" id="GO:0032259">
    <property type="term" value="P:methylation"/>
    <property type="evidence" value="ECO:0007669"/>
    <property type="project" value="UniProtKB-KW"/>
</dbReference>
<dbReference type="InterPro" id="IPR003115">
    <property type="entry name" value="ParB_N"/>
</dbReference>
<dbReference type="CDD" id="cd16401">
    <property type="entry name" value="ParB_N_like_MT"/>
    <property type="match status" value="1"/>
</dbReference>
<name>A0A8S5MSM9_9CAUD</name>
<reference evidence="5" key="1">
    <citation type="journal article" date="2021" name="Proc. Natl. Acad. Sci. U.S.A.">
        <title>A Catalog of Tens of Thousands of Viruses from Human Metagenomes Reveals Hidden Associations with Chronic Diseases.</title>
        <authorList>
            <person name="Tisza M.J."/>
            <person name="Buck C.B."/>
        </authorList>
    </citation>
    <scope>NUCLEOTIDE SEQUENCE</scope>
    <source>
        <strain evidence="5">Ct8Ri8</strain>
    </source>
</reference>
<protein>
    <submittedName>
        <fullName evidence="5">Adenine specific DNA methyltransferase</fullName>
    </submittedName>
</protein>
<dbReference type="PIRSF" id="PIRSF036758">
    <property type="entry name" value="Aden_M_ParB"/>
    <property type="match status" value="1"/>
</dbReference>
<accession>A0A8S5MSM9</accession>
<dbReference type="GO" id="GO:0008170">
    <property type="term" value="F:N-methyltransferase activity"/>
    <property type="evidence" value="ECO:0007669"/>
    <property type="project" value="InterPro"/>
</dbReference>
<dbReference type="InterPro" id="IPR001091">
    <property type="entry name" value="RM_Methyltransferase"/>
</dbReference>
<dbReference type="InterPro" id="IPR015840">
    <property type="entry name" value="DNA_MeTrfase_ParB"/>
</dbReference>
<dbReference type="Pfam" id="PF01555">
    <property type="entry name" value="N6_N4_Mtase"/>
    <property type="match status" value="1"/>
</dbReference>
<evidence type="ECO:0000313" key="5">
    <source>
        <dbReference type="EMBL" id="DAD85329.1"/>
    </source>
</evidence>
<dbReference type="InterPro" id="IPR036086">
    <property type="entry name" value="ParB/Sulfiredoxin_sf"/>
</dbReference>
<dbReference type="Pfam" id="PF02195">
    <property type="entry name" value="ParB_N"/>
    <property type="match status" value="1"/>
</dbReference>
<dbReference type="PROSITE" id="PS00092">
    <property type="entry name" value="N6_MTASE"/>
    <property type="match status" value="1"/>
</dbReference>
<organism evidence="5">
    <name type="scientific">Siphoviridae sp. ct8Ri8</name>
    <dbReference type="NCBI Taxonomy" id="2826170"/>
    <lineage>
        <taxon>Viruses</taxon>
        <taxon>Duplodnaviria</taxon>
        <taxon>Heunggongvirae</taxon>
        <taxon>Uroviricota</taxon>
        <taxon>Caudoviricetes</taxon>
    </lineage>
</organism>
<dbReference type="PRINTS" id="PR00508">
    <property type="entry name" value="S21N4MTFRASE"/>
</dbReference>
<evidence type="ECO:0000259" key="4">
    <source>
        <dbReference type="SMART" id="SM00470"/>
    </source>
</evidence>
<keyword evidence="3" id="KW-0808">Transferase</keyword>
<dbReference type="SMART" id="SM00470">
    <property type="entry name" value="ParB"/>
    <property type="match status" value="1"/>
</dbReference>
<dbReference type="InterPro" id="IPR002052">
    <property type="entry name" value="DNA_methylase_N6_adenine_CS"/>
</dbReference>
<dbReference type="GO" id="GO:0003677">
    <property type="term" value="F:DNA binding"/>
    <property type="evidence" value="ECO:0007669"/>
    <property type="project" value="InterPro"/>
</dbReference>
<evidence type="ECO:0000256" key="1">
    <source>
        <dbReference type="ARBA" id="ARBA00006594"/>
    </source>
</evidence>